<dbReference type="InterPro" id="IPR011611">
    <property type="entry name" value="PfkB_dom"/>
</dbReference>
<evidence type="ECO:0000313" key="9">
    <source>
        <dbReference type="Proteomes" id="UP000806285"/>
    </source>
</evidence>
<organism evidence="8 9">
    <name type="scientific">Ramlibacter pallidus</name>
    <dbReference type="NCBI Taxonomy" id="2780087"/>
    <lineage>
        <taxon>Bacteria</taxon>
        <taxon>Pseudomonadati</taxon>
        <taxon>Pseudomonadota</taxon>
        <taxon>Betaproteobacteria</taxon>
        <taxon>Burkholderiales</taxon>
        <taxon>Comamonadaceae</taxon>
        <taxon>Ramlibacter</taxon>
    </lineage>
</organism>
<evidence type="ECO:0000256" key="4">
    <source>
        <dbReference type="ARBA" id="ARBA00022777"/>
    </source>
</evidence>
<dbReference type="Pfam" id="PF00294">
    <property type="entry name" value="PfkB"/>
    <property type="match status" value="1"/>
</dbReference>
<comment type="similarity">
    <text evidence="1 6">Belongs to the carbohydrate kinase PfkB family.</text>
</comment>
<protein>
    <recommendedName>
        <fullName evidence="6">Phosphofructokinase</fullName>
    </recommendedName>
</protein>
<evidence type="ECO:0000313" key="8">
    <source>
        <dbReference type="EMBL" id="MBE7366012.1"/>
    </source>
</evidence>
<dbReference type="InterPro" id="IPR029056">
    <property type="entry name" value="Ribokinase-like"/>
</dbReference>
<dbReference type="InterPro" id="IPR017583">
    <property type="entry name" value="Tagatose/fructose_Pkinase"/>
</dbReference>
<feature type="domain" description="Carbohydrate kinase PfkB" evidence="7">
    <location>
        <begin position="17"/>
        <end position="300"/>
    </location>
</feature>
<gene>
    <name evidence="8" type="ORF">IM787_00400</name>
</gene>
<evidence type="ECO:0000256" key="1">
    <source>
        <dbReference type="ARBA" id="ARBA00010688"/>
    </source>
</evidence>
<dbReference type="EMBL" id="JADDIV010000001">
    <property type="protein sequence ID" value="MBE7366012.1"/>
    <property type="molecule type" value="Genomic_DNA"/>
</dbReference>
<dbReference type="PROSITE" id="PS00583">
    <property type="entry name" value="PFKB_KINASES_1"/>
    <property type="match status" value="1"/>
</dbReference>
<dbReference type="PROSITE" id="PS00584">
    <property type="entry name" value="PFKB_KINASES_2"/>
    <property type="match status" value="1"/>
</dbReference>
<comment type="caution">
    <text evidence="8">The sequence shown here is derived from an EMBL/GenBank/DDBJ whole genome shotgun (WGS) entry which is preliminary data.</text>
</comment>
<dbReference type="PIRSF" id="PIRSF000535">
    <property type="entry name" value="1PFK/6PFK/LacC"/>
    <property type="match status" value="1"/>
</dbReference>
<dbReference type="SUPFAM" id="SSF53613">
    <property type="entry name" value="Ribokinase-like"/>
    <property type="match status" value="1"/>
</dbReference>
<evidence type="ECO:0000256" key="2">
    <source>
        <dbReference type="ARBA" id="ARBA00022679"/>
    </source>
</evidence>
<proteinExistence type="inferred from homology"/>
<keyword evidence="5" id="KW-0067">ATP-binding</keyword>
<reference evidence="8 9" key="1">
    <citation type="submission" date="2020-10" db="EMBL/GenBank/DDBJ databases">
        <title>Ramlibacter sp. HM2 16S ribosomal RNA gene Genome sequencing and assembly.</title>
        <authorList>
            <person name="Kang M."/>
        </authorList>
    </citation>
    <scope>NUCLEOTIDE SEQUENCE [LARGE SCALE GENOMIC DNA]</scope>
    <source>
        <strain evidence="8 9">HM2</strain>
    </source>
</reference>
<keyword evidence="4" id="KW-0418">Kinase</keyword>
<dbReference type="Proteomes" id="UP000806285">
    <property type="component" value="Unassembled WGS sequence"/>
</dbReference>
<evidence type="ECO:0000259" key="7">
    <source>
        <dbReference type="Pfam" id="PF00294"/>
    </source>
</evidence>
<dbReference type="NCBIfam" id="TIGR03168">
    <property type="entry name" value="1-PFK"/>
    <property type="match status" value="1"/>
</dbReference>
<evidence type="ECO:0000256" key="6">
    <source>
        <dbReference type="PIRNR" id="PIRNR000535"/>
    </source>
</evidence>
<name>A0ABR9RXP4_9BURK</name>
<dbReference type="InterPro" id="IPR002173">
    <property type="entry name" value="Carboh/pur_kinase_PfkB_CS"/>
</dbReference>
<dbReference type="PANTHER" id="PTHR46566:SF2">
    <property type="entry name" value="ATP-DEPENDENT 6-PHOSPHOFRUCTOKINASE ISOZYME 2"/>
    <property type="match status" value="1"/>
</dbReference>
<dbReference type="Gene3D" id="3.40.1190.20">
    <property type="match status" value="1"/>
</dbReference>
<dbReference type="PANTHER" id="PTHR46566">
    <property type="entry name" value="1-PHOSPHOFRUCTOKINASE-RELATED"/>
    <property type="match status" value="1"/>
</dbReference>
<keyword evidence="2 6" id="KW-0808">Transferase</keyword>
<keyword evidence="9" id="KW-1185">Reference proteome</keyword>
<accession>A0ABR9RXP4</accession>
<sequence>MSASPRILTLTLNPAVDLSTRTAKVEPAHKMRCDAARVHPGGGGINVARVIARLGGSVNALYPAGGPTGERLRALLHDEHVPNEALTIAGETRESFSVVEEASGREYRFVLPGPALSPAEWQDCLDRTAAAARGCAFVVASGSLPPGVPQDAYGQLARRLAPMDVRLVLDTSGAALAGGLEARVHLFKPSLRELQELTGAALAGTRERIAACRAVIDRGQAKVVALSLGAGGALLVAAGEAWQAPALHVAVASTIGAGDSFLGALVLGMARGEPLERAFRSAMAASAAALLNAGTALCSPGDLDRLLPQVQVARVDATAI</sequence>
<evidence type="ECO:0000256" key="5">
    <source>
        <dbReference type="ARBA" id="ARBA00022840"/>
    </source>
</evidence>
<keyword evidence="3" id="KW-0547">Nucleotide-binding</keyword>
<evidence type="ECO:0000256" key="3">
    <source>
        <dbReference type="ARBA" id="ARBA00022741"/>
    </source>
</evidence>
<dbReference type="RefSeq" id="WP_193674658.1">
    <property type="nucleotide sequence ID" value="NZ_JADDIV010000001.1"/>
</dbReference>
<dbReference type="CDD" id="cd01164">
    <property type="entry name" value="FruK_PfkB_like"/>
    <property type="match status" value="1"/>
</dbReference>